<feature type="non-terminal residue" evidence="2">
    <location>
        <position position="1061"/>
    </location>
</feature>
<gene>
    <name evidence="2" type="ORF">SAMN05216275_106112</name>
</gene>
<dbReference type="InterPro" id="IPR016024">
    <property type="entry name" value="ARM-type_fold"/>
</dbReference>
<dbReference type="SUPFAM" id="SSF48371">
    <property type="entry name" value="ARM repeat"/>
    <property type="match status" value="1"/>
</dbReference>
<dbReference type="PANTHER" id="PTHR46844:SF1">
    <property type="entry name" value="SLR5058 PROTEIN"/>
    <property type="match status" value="1"/>
</dbReference>
<accession>A0A1I3N4M2</accession>
<dbReference type="Pfam" id="PF13271">
    <property type="entry name" value="DUF4062"/>
    <property type="match status" value="1"/>
</dbReference>
<dbReference type="Proteomes" id="UP000199111">
    <property type="component" value="Unassembled WGS sequence"/>
</dbReference>
<dbReference type="InterPro" id="IPR021133">
    <property type="entry name" value="HEAT_type_2"/>
</dbReference>
<dbReference type="PROSITE" id="PS50837">
    <property type="entry name" value="NACHT"/>
    <property type="match status" value="1"/>
</dbReference>
<sequence>MWDVPSVFISHTSDMAEYPTTGSFVQSAIDAVARAGLVPVDMRYFPAQETTPADYCRDRVQKCDLYLGIIGFRYGSPVPGANVSYTELEFLAAADRGIPRLLFLLDEEAPIPPRLVDPDRSSIEAFRARLLTSDIMVSRFDSADDLSGQVLHALVECLGRQTSPATGTEALDAGEESFAMARAAYLTRMEQRYRRLDLEVLTPAEQDAHLPVLLRSMFVPQSVRADPPPVELSKELWRRLLSAEEISEKDLPEGFDLDRIAQARTTYDRTPLRAVLDVLGEPGNRLVALLGDPGAGKSTLARYLVLGLVGDGTEEALAGLRGWLPLLVELRSYADLRSRCETFLEYLEHLHRTEGTGIPARPLDRYLREDGRALVVFDGLDELFDPKVRETVTRQIAGFATRYPKARILVTSRVIGYRRAELHDAGFRHYTLQDLDTAQIEEFAERWYELAMRDRKDEARHLRDRLMRAMTDSPSIRELAGNPLLLTILAIIGRRQELPRERRTVYVHAASVLVEHWDVNRHLEDARIPAGYIDAEDKKELLRRVAWRMQSGRSGLAGNHIRGEDLLEEFVDYLGTRYQLDPREAKTIARGMLDQFRERNFILSLYGGGVYGFVHRAFLEFFCADEIVRRFQNKRQWSPAQLVSEMFGRHWPDPAWREVLLLVAGMIDERFTGEIAEYLVHEANPLWPFATGEDPPHHLVLAAECIAETRNLGAMERQGAAVIEKIITWLEHSEGTYVFDVDGFLADKMIPLLRGARPRWPGRDRYLGWFLGRERAIVSSGGTEIAAMIVAALFPDDDRLREHFGRQVVGEISVSMRDGAVRALAQGWRDHPDTLPLLRENALTDPDGKVRTTALQAIAESWRDHPETLASLRACAAGDAQQQVRSAALRAIAEGWRDHPDTLPLLRESALTDPHGDVRADAIRALAGNWGDLPDLLVPLYESALTDPHQQVRRAALKAFAAGRRGHPDALPLLHGHARTDPDRDVRETAVEVVAAGWRDHLDTLPLLHEHARTDPDWRVRQATVQALAAGWRNHPDTLPLLREHARTDPDEDVRTTAIQA</sequence>
<dbReference type="InterPro" id="IPR025139">
    <property type="entry name" value="DUF4062"/>
</dbReference>
<dbReference type="InterPro" id="IPR011989">
    <property type="entry name" value="ARM-like"/>
</dbReference>
<protein>
    <submittedName>
        <fullName evidence="2">NACHT domain-containing protein</fullName>
    </submittedName>
</protein>
<dbReference type="InterPro" id="IPR004155">
    <property type="entry name" value="PBS_lyase_HEAT"/>
</dbReference>
<evidence type="ECO:0000313" key="3">
    <source>
        <dbReference type="Proteomes" id="UP000199111"/>
    </source>
</evidence>
<evidence type="ECO:0000259" key="1">
    <source>
        <dbReference type="PROSITE" id="PS50837"/>
    </source>
</evidence>
<reference evidence="3" key="1">
    <citation type="submission" date="2016-10" db="EMBL/GenBank/DDBJ databases">
        <authorList>
            <person name="Varghese N."/>
            <person name="Submissions S."/>
        </authorList>
    </citation>
    <scope>NUCLEOTIDE SEQUENCE [LARGE SCALE GENOMIC DNA]</scope>
    <source>
        <strain evidence="3">CGMCC 4.2126</strain>
    </source>
</reference>
<dbReference type="PROSITE" id="PS50077">
    <property type="entry name" value="HEAT_REPEAT"/>
    <property type="match status" value="1"/>
</dbReference>
<dbReference type="PANTHER" id="PTHR46844">
    <property type="entry name" value="SLR5058 PROTEIN"/>
    <property type="match status" value="1"/>
</dbReference>
<keyword evidence="3" id="KW-1185">Reference proteome</keyword>
<dbReference type="Pfam" id="PF13646">
    <property type="entry name" value="HEAT_2"/>
    <property type="match status" value="2"/>
</dbReference>
<dbReference type="InterPro" id="IPR027417">
    <property type="entry name" value="P-loop_NTPase"/>
</dbReference>
<dbReference type="EMBL" id="FOQY01000006">
    <property type="protein sequence ID" value="SFJ04243.1"/>
    <property type="molecule type" value="Genomic_DNA"/>
</dbReference>
<feature type="domain" description="NACHT" evidence="1">
    <location>
        <begin position="285"/>
        <end position="413"/>
    </location>
</feature>
<evidence type="ECO:0000313" key="2">
    <source>
        <dbReference type="EMBL" id="SFJ04243.1"/>
    </source>
</evidence>
<dbReference type="Gene3D" id="1.25.10.10">
    <property type="entry name" value="Leucine-rich Repeat Variant"/>
    <property type="match status" value="2"/>
</dbReference>
<dbReference type="Pfam" id="PF05729">
    <property type="entry name" value="NACHT"/>
    <property type="match status" value="1"/>
</dbReference>
<proteinExistence type="predicted"/>
<dbReference type="Gene3D" id="3.40.50.300">
    <property type="entry name" value="P-loop containing nucleotide triphosphate hydrolases"/>
    <property type="match status" value="1"/>
</dbReference>
<dbReference type="SUPFAM" id="SSF52540">
    <property type="entry name" value="P-loop containing nucleoside triphosphate hydrolases"/>
    <property type="match status" value="1"/>
</dbReference>
<organism evidence="2 3">
    <name type="scientific">Streptosporangium canum</name>
    <dbReference type="NCBI Taxonomy" id="324952"/>
    <lineage>
        <taxon>Bacteria</taxon>
        <taxon>Bacillati</taxon>
        <taxon>Actinomycetota</taxon>
        <taxon>Actinomycetes</taxon>
        <taxon>Streptosporangiales</taxon>
        <taxon>Streptosporangiaceae</taxon>
        <taxon>Streptosporangium</taxon>
    </lineage>
</organism>
<dbReference type="InterPro" id="IPR007111">
    <property type="entry name" value="NACHT_NTPase"/>
</dbReference>
<dbReference type="SMART" id="SM00567">
    <property type="entry name" value="EZ_HEAT"/>
    <property type="match status" value="5"/>
</dbReference>
<name>A0A1I3N4M2_9ACTN</name>
<dbReference type="AlphaFoldDB" id="A0A1I3N4M2"/>